<dbReference type="EMBL" id="CP049934">
    <property type="protein sequence ID" value="QIM15551.1"/>
    <property type="molecule type" value="Genomic_DNA"/>
</dbReference>
<feature type="region of interest" description="Disordered" evidence="1">
    <location>
        <begin position="59"/>
        <end position="93"/>
    </location>
</feature>
<gene>
    <name evidence="2" type="ORF">G7067_02605</name>
</gene>
<protein>
    <submittedName>
        <fullName evidence="2">Uncharacterized protein</fullName>
    </submittedName>
</protein>
<dbReference type="Proteomes" id="UP000501387">
    <property type="component" value="Chromosome"/>
</dbReference>
<feature type="region of interest" description="Disordered" evidence="1">
    <location>
        <begin position="1"/>
        <end position="31"/>
    </location>
</feature>
<feature type="compositionally biased region" description="Polar residues" evidence="1">
    <location>
        <begin position="12"/>
        <end position="22"/>
    </location>
</feature>
<dbReference type="AlphaFoldDB" id="A0A6G8FGN9"/>
<dbReference type="RefSeq" id="WP_166321749.1">
    <property type="nucleotide sequence ID" value="NZ_CP049934.1"/>
</dbReference>
<keyword evidence="3" id="KW-1185">Reference proteome</keyword>
<reference evidence="2 3" key="1">
    <citation type="submission" date="2020-03" db="EMBL/GenBank/DDBJ databases">
        <title>Leucobacter sp. nov., isolated from beetles.</title>
        <authorList>
            <person name="Hyun D.-W."/>
            <person name="Bae J.-W."/>
        </authorList>
    </citation>
    <scope>NUCLEOTIDE SEQUENCE [LARGE SCALE GENOMIC DNA]</scope>
    <source>
        <strain evidence="2 3">HDW9B</strain>
    </source>
</reference>
<evidence type="ECO:0000313" key="2">
    <source>
        <dbReference type="EMBL" id="QIM15551.1"/>
    </source>
</evidence>
<evidence type="ECO:0000313" key="3">
    <source>
        <dbReference type="Proteomes" id="UP000501387"/>
    </source>
</evidence>
<feature type="compositionally biased region" description="Basic and acidic residues" evidence="1">
    <location>
        <begin position="59"/>
        <end position="68"/>
    </location>
</feature>
<accession>A0A6G8FGN9</accession>
<evidence type="ECO:0000256" key="1">
    <source>
        <dbReference type="SAM" id="MobiDB-lite"/>
    </source>
</evidence>
<name>A0A6G8FGN9_9MICO</name>
<organism evidence="2 3">
    <name type="scientific">Leucobacter insecticola</name>
    <dbReference type="NCBI Taxonomy" id="2714934"/>
    <lineage>
        <taxon>Bacteria</taxon>
        <taxon>Bacillati</taxon>
        <taxon>Actinomycetota</taxon>
        <taxon>Actinomycetes</taxon>
        <taxon>Micrococcales</taxon>
        <taxon>Microbacteriaceae</taxon>
        <taxon>Leucobacter</taxon>
    </lineage>
</organism>
<dbReference type="KEGG" id="lins:G7067_02605"/>
<proteinExistence type="predicted"/>
<sequence length="93" mass="10276">MRGLRRGGAYLSSMSFSRSTPSGRRIIATPRVQDEPDIDRLVALVLHLAEQLHHEEAQDLAIHARDDQTIGPGDDTGEVEEGHHNDTPNPRTS</sequence>